<dbReference type="Proteomes" id="UP000634136">
    <property type="component" value="Unassembled WGS sequence"/>
</dbReference>
<evidence type="ECO:0000313" key="3">
    <source>
        <dbReference type="Proteomes" id="UP000634136"/>
    </source>
</evidence>
<accession>A0A834SSZ8</accession>
<organism evidence="2 3">
    <name type="scientific">Senna tora</name>
    <dbReference type="NCBI Taxonomy" id="362788"/>
    <lineage>
        <taxon>Eukaryota</taxon>
        <taxon>Viridiplantae</taxon>
        <taxon>Streptophyta</taxon>
        <taxon>Embryophyta</taxon>
        <taxon>Tracheophyta</taxon>
        <taxon>Spermatophyta</taxon>
        <taxon>Magnoliopsida</taxon>
        <taxon>eudicotyledons</taxon>
        <taxon>Gunneridae</taxon>
        <taxon>Pentapetalae</taxon>
        <taxon>rosids</taxon>
        <taxon>fabids</taxon>
        <taxon>Fabales</taxon>
        <taxon>Fabaceae</taxon>
        <taxon>Caesalpinioideae</taxon>
        <taxon>Cassia clade</taxon>
        <taxon>Senna</taxon>
    </lineage>
</organism>
<name>A0A834SSZ8_9FABA</name>
<feature type="region of interest" description="Disordered" evidence="1">
    <location>
        <begin position="1"/>
        <end position="21"/>
    </location>
</feature>
<reference evidence="2" key="1">
    <citation type="submission" date="2020-09" db="EMBL/GenBank/DDBJ databases">
        <title>Genome-Enabled Discovery of Anthraquinone Biosynthesis in Senna tora.</title>
        <authorList>
            <person name="Kang S.-H."/>
            <person name="Pandey R.P."/>
            <person name="Lee C.-M."/>
            <person name="Sim J.-S."/>
            <person name="Jeong J.-T."/>
            <person name="Choi B.-S."/>
            <person name="Jung M."/>
            <person name="Ginzburg D."/>
            <person name="Zhao K."/>
            <person name="Won S.Y."/>
            <person name="Oh T.-J."/>
            <person name="Yu Y."/>
            <person name="Kim N.-H."/>
            <person name="Lee O.R."/>
            <person name="Lee T.-H."/>
            <person name="Bashyal P."/>
            <person name="Kim T.-S."/>
            <person name="Lee W.-H."/>
            <person name="Kawkins C."/>
            <person name="Kim C.-K."/>
            <person name="Kim J.S."/>
            <person name="Ahn B.O."/>
            <person name="Rhee S.Y."/>
            <person name="Sohng J.K."/>
        </authorList>
    </citation>
    <scope>NUCLEOTIDE SEQUENCE</scope>
    <source>
        <tissue evidence="2">Leaf</tissue>
    </source>
</reference>
<gene>
    <name evidence="2" type="ORF">G2W53_039208</name>
</gene>
<protein>
    <submittedName>
        <fullName evidence="2">Retrovirus-related Pol polyprotein from transposon RE1</fullName>
    </submittedName>
</protein>
<keyword evidence="3" id="KW-1185">Reference proteome</keyword>
<dbReference type="EMBL" id="JAAIUW010000012">
    <property type="protein sequence ID" value="KAF7807047.1"/>
    <property type="molecule type" value="Genomic_DNA"/>
</dbReference>
<comment type="caution">
    <text evidence="2">The sequence shown here is derived from an EMBL/GenBank/DDBJ whole genome shotgun (WGS) entry which is preliminary data.</text>
</comment>
<evidence type="ECO:0000256" key="1">
    <source>
        <dbReference type="SAM" id="MobiDB-lite"/>
    </source>
</evidence>
<evidence type="ECO:0000313" key="2">
    <source>
        <dbReference type="EMBL" id="KAF7807047.1"/>
    </source>
</evidence>
<feature type="region of interest" description="Disordered" evidence="1">
    <location>
        <begin position="114"/>
        <end position="160"/>
    </location>
</feature>
<sequence length="172" mass="18118">MVSSTSSASSAASGSSATQSLKSSSLFSSSSQATSINLDRDNYLVWVSVVRPYIKGNRLESHINGLASPPPQLLSEYVEKARLAQANLVAAAGITRSSSSSVTNHECIVPLFLGERSSGSNDPDSGGERSNIAEEEDGATDTSPTNDREPHVDSFTSDVPAHVNLPHHHVIL</sequence>
<dbReference type="AlphaFoldDB" id="A0A834SSZ8"/>
<proteinExistence type="predicted"/>